<evidence type="ECO:0000256" key="3">
    <source>
        <dbReference type="ARBA" id="ARBA00016337"/>
    </source>
</evidence>
<dbReference type="Pfam" id="PF02424">
    <property type="entry name" value="ApbE"/>
    <property type="match status" value="1"/>
</dbReference>
<evidence type="ECO:0000256" key="9">
    <source>
        <dbReference type="ARBA" id="ARBA00031306"/>
    </source>
</evidence>
<dbReference type="PANTHER" id="PTHR30040">
    <property type="entry name" value="THIAMINE BIOSYNTHESIS LIPOPROTEIN APBE"/>
    <property type="match status" value="1"/>
</dbReference>
<reference evidence="11 12" key="1">
    <citation type="submission" date="2017-05" db="EMBL/GenBank/DDBJ databases">
        <title>Genome of Polynucleobacter sp. MWH-Feld-100.</title>
        <authorList>
            <person name="Hahn M.W."/>
        </authorList>
    </citation>
    <scope>NUCLEOTIDE SEQUENCE [LARGE SCALE GENOMIC DNA]</scope>
    <source>
        <strain evidence="11 12">MWH-Feld-100</strain>
    </source>
</reference>
<dbReference type="Proteomes" id="UP000197528">
    <property type="component" value="Unassembled WGS sequence"/>
</dbReference>
<keyword evidence="6" id="KW-0479">Metal-binding</keyword>
<keyword evidence="4" id="KW-0285">Flavoprotein</keyword>
<evidence type="ECO:0000256" key="2">
    <source>
        <dbReference type="ARBA" id="ARBA00011955"/>
    </source>
</evidence>
<evidence type="ECO:0000256" key="7">
    <source>
        <dbReference type="ARBA" id="ARBA00022827"/>
    </source>
</evidence>
<dbReference type="GO" id="GO:0046872">
    <property type="term" value="F:metal ion binding"/>
    <property type="evidence" value="ECO:0007669"/>
    <property type="project" value="UniProtKB-KW"/>
</dbReference>
<evidence type="ECO:0000256" key="6">
    <source>
        <dbReference type="ARBA" id="ARBA00022723"/>
    </source>
</evidence>
<dbReference type="PANTHER" id="PTHR30040:SF2">
    <property type="entry name" value="FAD:PROTEIN FMN TRANSFERASE"/>
    <property type="match status" value="1"/>
</dbReference>
<evidence type="ECO:0000256" key="4">
    <source>
        <dbReference type="ARBA" id="ARBA00022630"/>
    </source>
</evidence>
<keyword evidence="5" id="KW-0808">Transferase</keyword>
<comment type="caution">
    <text evidence="11">The sequence shown here is derived from an EMBL/GenBank/DDBJ whole genome shotgun (WGS) entry which is preliminary data.</text>
</comment>
<dbReference type="GO" id="GO:0016740">
    <property type="term" value="F:transferase activity"/>
    <property type="evidence" value="ECO:0007669"/>
    <property type="project" value="UniProtKB-KW"/>
</dbReference>
<dbReference type="SUPFAM" id="SSF143631">
    <property type="entry name" value="ApbE-like"/>
    <property type="match status" value="1"/>
</dbReference>
<comment type="catalytic activity">
    <reaction evidence="10">
        <text>L-threonyl-[protein] + FAD = FMN-L-threonyl-[protein] + AMP + H(+)</text>
        <dbReference type="Rhea" id="RHEA:36847"/>
        <dbReference type="Rhea" id="RHEA-COMP:11060"/>
        <dbReference type="Rhea" id="RHEA-COMP:11061"/>
        <dbReference type="ChEBI" id="CHEBI:15378"/>
        <dbReference type="ChEBI" id="CHEBI:30013"/>
        <dbReference type="ChEBI" id="CHEBI:57692"/>
        <dbReference type="ChEBI" id="CHEBI:74257"/>
        <dbReference type="ChEBI" id="CHEBI:456215"/>
        <dbReference type="EC" id="2.7.1.180"/>
    </reaction>
</comment>
<dbReference type="EMBL" id="NGUP01000001">
    <property type="protein sequence ID" value="OWS70717.1"/>
    <property type="molecule type" value="Genomic_DNA"/>
</dbReference>
<dbReference type="AlphaFoldDB" id="A0A254Q742"/>
<proteinExistence type="predicted"/>
<evidence type="ECO:0000256" key="1">
    <source>
        <dbReference type="ARBA" id="ARBA00001946"/>
    </source>
</evidence>
<evidence type="ECO:0000256" key="10">
    <source>
        <dbReference type="ARBA" id="ARBA00048540"/>
    </source>
</evidence>
<evidence type="ECO:0000256" key="5">
    <source>
        <dbReference type="ARBA" id="ARBA00022679"/>
    </source>
</evidence>
<comment type="cofactor">
    <cofactor evidence="1">
        <name>Mg(2+)</name>
        <dbReference type="ChEBI" id="CHEBI:18420"/>
    </cofactor>
</comment>
<dbReference type="EC" id="2.7.1.180" evidence="2"/>
<dbReference type="Gene3D" id="3.10.520.10">
    <property type="entry name" value="ApbE-like domains"/>
    <property type="match status" value="1"/>
</dbReference>
<evidence type="ECO:0000256" key="8">
    <source>
        <dbReference type="ARBA" id="ARBA00022842"/>
    </source>
</evidence>
<evidence type="ECO:0000313" key="11">
    <source>
        <dbReference type="EMBL" id="OWS70717.1"/>
    </source>
</evidence>
<dbReference type="InterPro" id="IPR003374">
    <property type="entry name" value="ApbE-like_sf"/>
</dbReference>
<evidence type="ECO:0000313" key="12">
    <source>
        <dbReference type="Proteomes" id="UP000197528"/>
    </source>
</evidence>
<organism evidence="11 12">
    <name type="scientific">Polynucleobacter campilacus</name>
    <dbReference type="NCBI Taxonomy" id="1743163"/>
    <lineage>
        <taxon>Bacteria</taxon>
        <taxon>Pseudomonadati</taxon>
        <taxon>Pseudomonadota</taxon>
        <taxon>Betaproteobacteria</taxon>
        <taxon>Burkholderiales</taxon>
        <taxon>Burkholderiaceae</taxon>
        <taxon>Polynucleobacter</taxon>
    </lineage>
</organism>
<gene>
    <name evidence="11" type="ORF">CBI31_00235</name>
</gene>
<dbReference type="InterPro" id="IPR024932">
    <property type="entry name" value="ApbE"/>
</dbReference>
<keyword evidence="12" id="KW-1185">Reference proteome</keyword>
<name>A0A254Q742_9BURK</name>
<keyword evidence="11" id="KW-0449">Lipoprotein</keyword>
<keyword evidence="8" id="KW-0460">Magnesium</keyword>
<accession>A0A254Q742</accession>
<keyword evidence="7" id="KW-0274">FAD</keyword>
<protein>
    <recommendedName>
        <fullName evidence="3">FAD:protein FMN transferase</fullName>
        <ecNumber evidence="2">2.7.1.180</ecNumber>
    </recommendedName>
    <alternativeName>
        <fullName evidence="9">Flavin transferase</fullName>
    </alternativeName>
</protein>
<sequence length="272" mass="29537">MMRCQALLGTFVEISIDQDDSQAVNKAFGVVKEIQDLMGFHYPLSELSQINRWAHQVPLKIHPWTAQVLRIAQEVHKQSNGLFNCGIGHRLVSAGLLPRHIDLSKYQLGGIVDVHFLDSELITSSKPLCLDLGGIAKGFAVDKAVESLIADGIASGCVNAGGDLRVFGQPPRSIQIRNPNLPSQLIDIGSLQNGAIATSGLYFNNRDQQQSHIINPFAQDESEAHIHLSGSYSILANECVYADALTKVLALTSALDHPCLNHFSAKAIRITA</sequence>
<dbReference type="OrthoDB" id="9778595at2"/>